<proteinExistence type="inferred from homology"/>
<dbReference type="GO" id="GO:0016491">
    <property type="term" value="F:oxidoreductase activity"/>
    <property type="evidence" value="ECO:0007669"/>
    <property type="project" value="UniProtKB-KW"/>
</dbReference>
<dbReference type="PANTHER" id="PTHR48267:SF1">
    <property type="entry name" value="BILIRUBIN OXIDASE"/>
    <property type="match status" value="1"/>
</dbReference>
<reference evidence="6 7" key="1">
    <citation type="submission" date="2020-01" db="EMBL/GenBank/DDBJ databases">
        <title>Complete and circular genome sequences of six lactobacillus isolates from horses.</title>
        <authorList>
            <person name="Hassan H.M."/>
        </authorList>
    </citation>
    <scope>NUCLEOTIDE SEQUENCE [LARGE SCALE GENOMIC DNA]</scope>
    <source>
        <strain evidence="6 7">1A</strain>
    </source>
</reference>
<dbReference type="KEGG" id="lsw:GTO87_01080"/>
<dbReference type="Pfam" id="PF07732">
    <property type="entry name" value="Cu-oxidase_3"/>
    <property type="match status" value="1"/>
</dbReference>
<dbReference type="InterPro" id="IPR045087">
    <property type="entry name" value="Cu-oxidase_fam"/>
</dbReference>
<evidence type="ECO:0000256" key="1">
    <source>
        <dbReference type="ARBA" id="ARBA00010609"/>
    </source>
</evidence>
<dbReference type="PROSITE" id="PS00080">
    <property type="entry name" value="MULTICOPPER_OXIDASE2"/>
    <property type="match status" value="1"/>
</dbReference>
<accession>A0A7H9EJC9</accession>
<dbReference type="Pfam" id="PF07731">
    <property type="entry name" value="Cu-oxidase_2"/>
    <property type="match status" value="1"/>
</dbReference>
<dbReference type="RefSeq" id="WP_180849207.1">
    <property type="nucleotide sequence ID" value="NZ_CP047418.1"/>
</dbReference>
<dbReference type="Gene3D" id="2.60.40.420">
    <property type="entry name" value="Cupredoxins - blue copper proteins"/>
    <property type="match status" value="3"/>
</dbReference>
<dbReference type="GO" id="GO:0005507">
    <property type="term" value="F:copper ion binding"/>
    <property type="evidence" value="ECO:0007669"/>
    <property type="project" value="InterPro"/>
</dbReference>
<dbReference type="InterPro" id="IPR002355">
    <property type="entry name" value="Cu_oxidase_Cu_BS"/>
</dbReference>
<dbReference type="InterPro" id="IPR011707">
    <property type="entry name" value="Cu-oxidase-like_N"/>
</dbReference>
<sequence>MEEKIYTDYFYDPNGFDTQDAAYKPLKQYPCAPSPLNIPALLQPDKETASDVYYTVTAQAGEVQLVPGPKTKTWGYNAPLLGKFLVFKRGQHTHITLRNELPELTTFHWHGADVPGPITDGGCHAPVYPHQERKIDFTLEQPACFMWLHAHPCPLTAEQVYKGLATGVIVRDDVEAQLPFPRNYGVDDIPLVLQDRNFTADNQWDYQRDYDPDGVLGETPLINGTVNPYFDVTTQRVRLRILNGSNRREWRLHFSDDTVMTQIGSDGGIMPAPVKMTKLMLACAERAEVIIDFGHHQPGDTVTLYSDDTPILEFRIHDYAPDHTVLPDHLVDIPAYHVTPGTPVRKFTLDGTDDKVMINGKKFNMTRIDERQQLNTTEYWEITNTNSCHNGMGHPFHVHSTQFEIVSRNGHAPNPNEHGLKDTVQVNPQETVRLKVHFTCPGVFMYHCHIIEHEDGGMMGQIEVFDPEHPRTYELMNMKTLVDALATERGVKPEEVWMPDMEGHGGCTM</sequence>
<dbReference type="InterPro" id="IPR033138">
    <property type="entry name" value="Cu_oxidase_CS"/>
</dbReference>
<gene>
    <name evidence="6" type="ORF">GTO87_01080</name>
</gene>
<organism evidence="6 7">
    <name type="scientific">Ligilactobacillus saerimneri</name>
    <dbReference type="NCBI Taxonomy" id="228229"/>
    <lineage>
        <taxon>Bacteria</taxon>
        <taxon>Bacillati</taxon>
        <taxon>Bacillota</taxon>
        <taxon>Bacilli</taxon>
        <taxon>Lactobacillales</taxon>
        <taxon>Lactobacillaceae</taxon>
        <taxon>Ligilactobacillus</taxon>
    </lineage>
</organism>
<evidence type="ECO:0000313" key="6">
    <source>
        <dbReference type="EMBL" id="QLL77342.1"/>
    </source>
</evidence>
<comment type="similarity">
    <text evidence="1">Belongs to the multicopper oxidase family.</text>
</comment>
<keyword evidence="2" id="KW-0479">Metal-binding</keyword>
<evidence type="ECO:0000313" key="7">
    <source>
        <dbReference type="Proteomes" id="UP000510886"/>
    </source>
</evidence>
<dbReference type="PROSITE" id="PS00079">
    <property type="entry name" value="MULTICOPPER_OXIDASE1"/>
    <property type="match status" value="1"/>
</dbReference>
<dbReference type="AlphaFoldDB" id="A0A7H9EJC9"/>
<dbReference type="EMBL" id="CP047418">
    <property type="protein sequence ID" value="QLL77342.1"/>
    <property type="molecule type" value="Genomic_DNA"/>
</dbReference>
<dbReference type="InterPro" id="IPR008972">
    <property type="entry name" value="Cupredoxin"/>
</dbReference>
<evidence type="ECO:0000259" key="4">
    <source>
        <dbReference type="Pfam" id="PF07731"/>
    </source>
</evidence>
<dbReference type="PANTHER" id="PTHR48267">
    <property type="entry name" value="CUPREDOXIN SUPERFAMILY PROTEIN"/>
    <property type="match status" value="1"/>
</dbReference>
<evidence type="ECO:0000256" key="2">
    <source>
        <dbReference type="ARBA" id="ARBA00022723"/>
    </source>
</evidence>
<keyword evidence="3" id="KW-0560">Oxidoreductase</keyword>
<dbReference type="Proteomes" id="UP000510886">
    <property type="component" value="Chromosome"/>
</dbReference>
<dbReference type="SUPFAM" id="SSF49503">
    <property type="entry name" value="Cupredoxins"/>
    <property type="match status" value="3"/>
</dbReference>
<feature type="domain" description="Plastocyanin-like" evidence="5">
    <location>
        <begin position="59"/>
        <end position="173"/>
    </location>
</feature>
<protein>
    <submittedName>
        <fullName evidence="6">Multicopper oxidase domain-containing protein</fullName>
    </submittedName>
</protein>
<name>A0A7H9EJC9_9LACO</name>
<dbReference type="InterPro" id="IPR011706">
    <property type="entry name" value="Cu-oxidase_C"/>
</dbReference>
<dbReference type="CDD" id="cd13890">
    <property type="entry name" value="CuRO_3_CueO_FtsP"/>
    <property type="match status" value="1"/>
</dbReference>
<evidence type="ECO:0000256" key="3">
    <source>
        <dbReference type="ARBA" id="ARBA00023002"/>
    </source>
</evidence>
<evidence type="ECO:0000259" key="5">
    <source>
        <dbReference type="Pfam" id="PF07732"/>
    </source>
</evidence>
<feature type="domain" description="Plastocyanin-like" evidence="4">
    <location>
        <begin position="345"/>
        <end position="464"/>
    </location>
</feature>
<dbReference type="CDD" id="cd13867">
    <property type="entry name" value="CuRO_2_CueO_FtsP"/>
    <property type="match status" value="1"/>
</dbReference>